<gene>
    <name evidence="7" type="ORF">BC781_108124</name>
</gene>
<feature type="transmembrane region" description="Helical" evidence="5">
    <location>
        <begin position="118"/>
        <end position="143"/>
    </location>
</feature>
<organism evidence="7 8">
    <name type="scientific">Sediminitomix flava</name>
    <dbReference type="NCBI Taxonomy" id="379075"/>
    <lineage>
        <taxon>Bacteria</taxon>
        <taxon>Pseudomonadati</taxon>
        <taxon>Bacteroidota</taxon>
        <taxon>Cytophagia</taxon>
        <taxon>Cytophagales</taxon>
        <taxon>Flammeovirgaceae</taxon>
        <taxon>Sediminitomix</taxon>
    </lineage>
</organism>
<evidence type="ECO:0000313" key="8">
    <source>
        <dbReference type="Proteomes" id="UP000245535"/>
    </source>
</evidence>
<feature type="domain" description="STAS" evidence="6">
    <location>
        <begin position="430"/>
        <end position="503"/>
    </location>
</feature>
<comment type="subcellular location">
    <subcellularLocation>
        <location evidence="1">Membrane</location>
        <topology evidence="1">Multi-pass membrane protein</topology>
    </subcellularLocation>
</comment>
<protein>
    <submittedName>
        <fullName evidence="7">MFS superfamily sulfate permease-like transporter</fullName>
    </submittedName>
</protein>
<feature type="transmembrane region" description="Helical" evidence="5">
    <location>
        <begin position="192"/>
        <end position="212"/>
    </location>
</feature>
<comment type="caution">
    <text evidence="7">The sequence shown here is derived from an EMBL/GenBank/DDBJ whole genome shotgun (WGS) entry which is preliminary data.</text>
</comment>
<dbReference type="OrthoDB" id="9769739at2"/>
<feature type="transmembrane region" description="Helical" evidence="5">
    <location>
        <begin position="387"/>
        <end position="412"/>
    </location>
</feature>
<reference evidence="7 8" key="1">
    <citation type="submission" date="2018-03" db="EMBL/GenBank/DDBJ databases">
        <title>Genomic Encyclopedia of Archaeal and Bacterial Type Strains, Phase II (KMG-II): from individual species to whole genera.</title>
        <authorList>
            <person name="Goeker M."/>
        </authorList>
    </citation>
    <scope>NUCLEOTIDE SEQUENCE [LARGE SCALE GENOMIC DNA]</scope>
    <source>
        <strain evidence="7 8">DSM 28229</strain>
    </source>
</reference>
<dbReference type="PANTHER" id="PTHR11814">
    <property type="entry name" value="SULFATE TRANSPORTER"/>
    <property type="match status" value="1"/>
</dbReference>
<feature type="transmembrane region" description="Helical" evidence="5">
    <location>
        <begin position="86"/>
        <end position="106"/>
    </location>
</feature>
<evidence type="ECO:0000313" key="7">
    <source>
        <dbReference type="EMBL" id="PWJ37989.1"/>
    </source>
</evidence>
<dbReference type="Gene3D" id="3.30.750.24">
    <property type="entry name" value="STAS domain"/>
    <property type="match status" value="1"/>
</dbReference>
<dbReference type="InterPro" id="IPR036513">
    <property type="entry name" value="STAS_dom_sf"/>
</dbReference>
<feature type="transmembrane region" description="Helical" evidence="5">
    <location>
        <begin position="334"/>
        <end position="366"/>
    </location>
</feature>
<dbReference type="AlphaFoldDB" id="A0A315Z4H4"/>
<name>A0A315Z4H4_SEDFL</name>
<feature type="transmembrane region" description="Helical" evidence="5">
    <location>
        <begin position="294"/>
        <end position="314"/>
    </location>
</feature>
<feature type="transmembrane region" description="Helical" evidence="5">
    <location>
        <begin position="163"/>
        <end position="180"/>
    </location>
</feature>
<evidence type="ECO:0000256" key="3">
    <source>
        <dbReference type="ARBA" id="ARBA00022989"/>
    </source>
</evidence>
<keyword evidence="8" id="KW-1185">Reference proteome</keyword>
<feature type="transmembrane region" description="Helical" evidence="5">
    <location>
        <begin position="36"/>
        <end position="52"/>
    </location>
</feature>
<keyword evidence="4 5" id="KW-0472">Membrane</keyword>
<dbReference type="SUPFAM" id="SSF52091">
    <property type="entry name" value="SpoIIaa-like"/>
    <property type="match status" value="1"/>
</dbReference>
<dbReference type="PROSITE" id="PS50801">
    <property type="entry name" value="STAS"/>
    <property type="match status" value="1"/>
</dbReference>
<accession>A0A315Z4H4</accession>
<dbReference type="RefSeq" id="WP_109622199.1">
    <property type="nucleotide sequence ID" value="NZ_QGDO01000008.1"/>
</dbReference>
<evidence type="ECO:0000256" key="2">
    <source>
        <dbReference type="ARBA" id="ARBA00022692"/>
    </source>
</evidence>
<dbReference type="GO" id="GO:0016020">
    <property type="term" value="C:membrane"/>
    <property type="evidence" value="ECO:0007669"/>
    <property type="project" value="UniProtKB-SubCell"/>
</dbReference>
<evidence type="ECO:0000256" key="4">
    <source>
        <dbReference type="ARBA" id="ARBA00023136"/>
    </source>
</evidence>
<keyword evidence="2 5" id="KW-0812">Transmembrane</keyword>
<evidence type="ECO:0000256" key="1">
    <source>
        <dbReference type="ARBA" id="ARBA00004141"/>
    </source>
</evidence>
<dbReference type="Proteomes" id="UP000245535">
    <property type="component" value="Unassembled WGS sequence"/>
</dbReference>
<dbReference type="InterPro" id="IPR001902">
    <property type="entry name" value="SLC26A/SulP_fam"/>
</dbReference>
<keyword evidence="3 5" id="KW-1133">Transmembrane helix</keyword>
<evidence type="ECO:0000259" key="6">
    <source>
        <dbReference type="PROSITE" id="PS50801"/>
    </source>
</evidence>
<dbReference type="InterPro" id="IPR011547">
    <property type="entry name" value="SLC26A/SulP_dom"/>
</dbReference>
<feature type="transmembrane region" description="Helical" evidence="5">
    <location>
        <begin position="57"/>
        <end position="74"/>
    </location>
</feature>
<proteinExistence type="predicted"/>
<sequence>MINKSIKSNFISGFLVFLIALPLCLGIAKASGFPPIAGIYTAIIGGLVVTFLSKAPLAIKGPAAGLIAIAISAVEELGGGDHILGYKLTLAVIVVSGVLQILMGLAKFGKMGDMFPISVIRGMLAAIGVIIISKQIHVIMGVVPEAKSPWALLAEIPHSIMNLNPKVTVIGVLSLALLFGHPYIKNATLKKLPAPLLILLVAIPLGFVFNLSQTHSYSLGSFDYNIDPTKFLVVLPESFLSGITFPDFSQLLSYASIKYILMFALVGSIESVLSAKAVDALDPKGRVTNLNQDLVAVGIGNTIAGLIGGLPMISEIVRSSANINAGAKGRMSNFFHGLFLFLFVLLAAAVIKTIPNAALAAMLVFTGLKLASPQEFKKINSVGIDQLLQFLTTLIVTLATDLLVGVAAGIALKVVIELVQGVKIREMFDLQAQTSASKDGLVIKFKGVASFINYLKFKSLIDAQPKNQKIVLDFSEAFFIDHTFLNNIHNIQNKFTKEGGELVKTGFDNHHFQSQHHLSSRRLITNPYLQKTHSDLSKRSRTIQDMATANQLDFEANLSPSFIRPHLSAFSLLTRLRRAKNFVLGTREHYSFMICDIKYVNSDDFSTETSTATIALIFNIAKGGIPEFYTQGKTDLFNFITKYDFKLMDKSNKVPFNIFGKNEELVDAFFTPQITEMISDSSFNIECKRREMLIHKDWGVISEGESLEKMLTFVDQFASEVVKKRLEEATKDQK</sequence>
<dbReference type="InterPro" id="IPR002645">
    <property type="entry name" value="STAS_dom"/>
</dbReference>
<evidence type="ECO:0000256" key="5">
    <source>
        <dbReference type="SAM" id="Phobius"/>
    </source>
</evidence>
<dbReference type="GO" id="GO:0055085">
    <property type="term" value="P:transmembrane transport"/>
    <property type="evidence" value="ECO:0007669"/>
    <property type="project" value="InterPro"/>
</dbReference>
<feature type="transmembrane region" description="Helical" evidence="5">
    <location>
        <begin position="251"/>
        <end position="273"/>
    </location>
</feature>
<dbReference type="Pfam" id="PF00916">
    <property type="entry name" value="Sulfate_transp"/>
    <property type="match status" value="1"/>
</dbReference>
<dbReference type="EMBL" id="QGDO01000008">
    <property type="protein sequence ID" value="PWJ37989.1"/>
    <property type="molecule type" value="Genomic_DNA"/>
</dbReference>